<sequence>MFQQKRPPRASLQVRLLRNFDATLRELRDQGATESLEALAACLTAYTRRSRLKELGFAVVLGLFLAGLLLVQISPFVFLVGSIVLGAIFWGPVRDQLNPTREVLLRATIALLDGLTRTDLPGLFALLHALERGRPDSNNLERRVRFAALRLLSKNLIQTPHGELAQLTAENRRLLGRELKRLLRRPTGQADLDIELPLRLFVVLTELREPGLHTQTTLALAHTEERLQEAAREYQATLNP</sequence>
<keyword evidence="1" id="KW-1133">Transmembrane helix</keyword>
<keyword evidence="1" id="KW-0812">Transmembrane</keyword>
<reference evidence="2 3" key="1">
    <citation type="submission" date="2020-08" db="EMBL/GenBank/DDBJ databases">
        <title>Genomic Encyclopedia of Type Strains, Phase IV (KMG-IV): sequencing the most valuable type-strain genomes for metagenomic binning, comparative biology and taxonomic classification.</title>
        <authorList>
            <person name="Goeker M."/>
        </authorList>
    </citation>
    <scope>NUCLEOTIDE SEQUENCE [LARGE SCALE GENOMIC DNA]</scope>
    <source>
        <strain evidence="2 3">DSM 23562</strain>
    </source>
</reference>
<dbReference type="Proteomes" id="UP000520814">
    <property type="component" value="Unassembled WGS sequence"/>
</dbReference>
<keyword evidence="1" id="KW-0472">Membrane</keyword>
<dbReference type="RefSeq" id="WP_184201072.1">
    <property type="nucleotide sequence ID" value="NZ_JACHGW010000004.1"/>
</dbReference>
<evidence type="ECO:0000313" key="2">
    <source>
        <dbReference type="EMBL" id="MBB6052293.1"/>
    </source>
</evidence>
<accession>A0A7W9W822</accession>
<comment type="caution">
    <text evidence="2">The sequence shown here is derived from an EMBL/GenBank/DDBJ whole genome shotgun (WGS) entry which is preliminary data.</text>
</comment>
<evidence type="ECO:0000313" key="3">
    <source>
        <dbReference type="Proteomes" id="UP000520814"/>
    </source>
</evidence>
<organism evidence="2 3">
    <name type="scientific">Armatimonas rosea</name>
    <dbReference type="NCBI Taxonomy" id="685828"/>
    <lineage>
        <taxon>Bacteria</taxon>
        <taxon>Bacillati</taxon>
        <taxon>Armatimonadota</taxon>
        <taxon>Armatimonadia</taxon>
        <taxon>Armatimonadales</taxon>
        <taxon>Armatimonadaceae</taxon>
        <taxon>Armatimonas</taxon>
    </lineage>
</organism>
<evidence type="ECO:0000256" key="1">
    <source>
        <dbReference type="SAM" id="Phobius"/>
    </source>
</evidence>
<keyword evidence="3" id="KW-1185">Reference proteome</keyword>
<gene>
    <name evidence="2" type="ORF">HNQ39_004114</name>
</gene>
<protein>
    <submittedName>
        <fullName evidence="2">Uncharacterized protein</fullName>
    </submittedName>
</protein>
<proteinExistence type="predicted"/>
<feature type="transmembrane region" description="Helical" evidence="1">
    <location>
        <begin position="57"/>
        <end position="90"/>
    </location>
</feature>
<dbReference type="EMBL" id="JACHGW010000004">
    <property type="protein sequence ID" value="MBB6052293.1"/>
    <property type="molecule type" value="Genomic_DNA"/>
</dbReference>
<name>A0A7W9W822_ARMRO</name>
<dbReference type="AlphaFoldDB" id="A0A7W9W822"/>